<keyword evidence="1" id="KW-1133">Transmembrane helix</keyword>
<reference evidence="2" key="1">
    <citation type="submission" date="2013-05" db="EMBL/GenBank/DDBJ databases">
        <authorList>
            <person name="Harkins D.M."/>
            <person name="Durkin A.S."/>
            <person name="Brinkac L.M."/>
            <person name="Haft D.H."/>
            <person name="Selengut J.D."/>
            <person name="Sanka R."/>
            <person name="DePew J."/>
            <person name="Purushe J."/>
            <person name="Hartskeerl R.A."/>
            <person name="Ahmed A."/>
            <person name="van der Linden H."/>
            <person name="Goris M.G.A."/>
            <person name="Vinetz J.M."/>
            <person name="Sutton G.G."/>
            <person name="Nierman W.C."/>
            <person name="Fouts D.E."/>
        </authorList>
    </citation>
    <scope>NUCLEOTIDE SEQUENCE [LARGE SCALE GENOMIC DNA]</scope>
    <source>
        <strain evidence="2">L 60</strain>
    </source>
</reference>
<organism evidence="2 3">
    <name type="scientific">Leptospira alexanderi serovar Manhao 3 str. L 60</name>
    <dbReference type="NCBI Taxonomy" id="1049759"/>
    <lineage>
        <taxon>Bacteria</taxon>
        <taxon>Pseudomonadati</taxon>
        <taxon>Spirochaetota</taxon>
        <taxon>Spirochaetia</taxon>
        <taxon>Leptospirales</taxon>
        <taxon>Leptospiraceae</taxon>
        <taxon>Leptospira</taxon>
    </lineage>
</organism>
<dbReference type="EMBL" id="AHMT02000059">
    <property type="protein sequence ID" value="EQA60615.1"/>
    <property type="molecule type" value="Genomic_DNA"/>
</dbReference>
<evidence type="ECO:0000313" key="3">
    <source>
        <dbReference type="Proteomes" id="UP000018747"/>
    </source>
</evidence>
<dbReference type="AlphaFoldDB" id="V6HSR4"/>
<evidence type="ECO:0000256" key="1">
    <source>
        <dbReference type="SAM" id="Phobius"/>
    </source>
</evidence>
<gene>
    <name evidence="2" type="ORF">LEP1GSC062_0625</name>
</gene>
<name>V6HSR4_9LEPT</name>
<evidence type="ECO:0000313" key="2">
    <source>
        <dbReference type="EMBL" id="EQA60615.1"/>
    </source>
</evidence>
<keyword evidence="1" id="KW-0812">Transmembrane</keyword>
<comment type="caution">
    <text evidence="2">The sequence shown here is derived from an EMBL/GenBank/DDBJ whole genome shotgun (WGS) entry which is preliminary data.</text>
</comment>
<sequence>MAGQLHLEFYFTLKTYVFQCYILIIFPSSIPLSLIESPIFP</sequence>
<keyword evidence="1" id="KW-0472">Membrane</keyword>
<accession>V6HSR4</accession>
<protein>
    <submittedName>
        <fullName evidence="2">Uncharacterized protein</fullName>
    </submittedName>
</protein>
<dbReference type="Proteomes" id="UP000018747">
    <property type="component" value="Unassembled WGS sequence"/>
</dbReference>
<feature type="transmembrane region" description="Helical" evidence="1">
    <location>
        <begin position="16"/>
        <end position="35"/>
    </location>
</feature>
<proteinExistence type="predicted"/>
<keyword evidence="3" id="KW-1185">Reference proteome</keyword>